<sequence>MIIDKLYDVVKEKGFVCLGLDSHLDYVPKYIKEKYESVEDILFNFNKEIIDATKDICGVYKLQIAYYEANGIEGLKAYIKTMKYLKELDLISIGDIKRGDIAATAKEYARAHFEGEFEADFITINPYMGLDTIEAYLPYLENGTKGIFVLLRTSNPGAKDVECLITEGEELFYNLGDRLKEIGNKYVGKCGYSPLGLVVGSTHSEEATKIRDRFNNSYFLLPGYGAQGGKSEDVRKYLNDFNGGVVNSSRGIITNYTKYEDGEEKFREYTREAVIKMLEDIRGV</sequence>
<feature type="domain" description="Orotidine 5'-phosphate decarboxylase" evidence="8">
    <location>
        <begin position="15"/>
        <end position="265"/>
    </location>
</feature>
<comment type="pathway">
    <text evidence="1 7">Pyrimidine metabolism; UMP biosynthesis via de novo pathway; UMP from orotate: step 2/2.</text>
</comment>
<keyword evidence="5 7" id="KW-0456">Lyase</keyword>
<dbReference type="FunFam" id="3.20.20.70:FF:000246">
    <property type="entry name" value="Orotidine 5'-phosphate decarboxylase"/>
    <property type="match status" value="1"/>
</dbReference>
<name>A0A7Z0PG49_9FUSO</name>
<gene>
    <name evidence="7 9" type="primary">pyrF</name>
    <name evidence="9" type="ORF">HP397_02145</name>
</gene>
<dbReference type="Proteomes" id="UP000526184">
    <property type="component" value="Unassembled WGS sequence"/>
</dbReference>
<evidence type="ECO:0000256" key="4">
    <source>
        <dbReference type="ARBA" id="ARBA00022975"/>
    </source>
</evidence>
<dbReference type="NCBIfam" id="TIGR02127">
    <property type="entry name" value="pyrF_sub2"/>
    <property type="match status" value="1"/>
</dbReference>
<dbReference type="AlphaFoldDB" id="A0A7Z0PG49"/>
<comment type="catalytic activity">
    <reaction evidence="6 7">
        <text>orotidine 5'-phosphate + H(+) = UMP + CO2</text>
        <dbReference type="Rhea" id="RHEA:11596"/>
        <dbReference type="ChEBI" id="CHEBI:15378"/>
        <dbReference type="ChEBI" id="CHEBI:16526"/>
        <dbReference type="ChEBI" id="CHEBI:57538"/>
        <dbReference type="ChEBI" id="CHEBI:57865"/>
        <dbReference type="EC" id="4.1.1.23"/>
    </reaction>
</comment>
<organism evidence="9 10">
    <name type="scientific">Streptobacillus felis</name>
    <dbReference type="NCBI Taxonomy" id="1384509"/>
    <lineage>
        <taxon>Bacteria</taxon>
        <taxon>Fusobacteriati</taxon>
        <taxon>Fusobacteriota</taxon>
        <taxon>Fusobacteriia</taxon>
        <taxon>Fusobacteriales</taxon>
        <taxon>Leptotrichiaceae</taxon>
        <taxon>Streptobacillus</taxon>
    </lineage>
</organism>
<dbReference type="UniPathway" id="UPA00070">
    <property type="reaction ID" value="UER00120"/>
</dbReference>
<dbReference type="InterPro" id="IPR011995">
    <property type="entry name" value="OMPdecase_type-2"/>
</dbReference>
<comment type="caution">
    <text evidence="9">The sequence shown here is derived from an EMBL/GenBank/DDBJ whole genome shotgun (WGS) entry which is preliminary data.</text>
</comment>
<evidence type="ECO:0000313" key="9">
    <source>
        <dbReference type="EMBL" id="NYV27630.1"/>
    </source>
</evidence>
<dbReference type="CDD" id="cd04725">
    <property type="entry name" value="OMP_decarboxylase_like"/>
    <property type="match status" value="1"/>
</dbReference>
<comment type="similarity">
    <text evidence="2 7">Belongs to the OMP decarboxylase family. Type 2 subfamily.</text>
</comment>
<evidence type="ECO:0000256" key="2">
    <source>
        <dbReference type="ARBA" id="ARBA00008847"/>
    </source>
</evidence>
<evidence type="ECO:0000256" key="6">
    <source>
        <dbReference type="ARBA" id="ARBA00049157"/>
    </source>
</evidence>
<feature type="active site" description="Proton donor" evidence="7">
    <location>
        <position position="97"/>
    </location>
</feature>
<dbReference type="PANTHER" id="PTHR43375:SF1">
    <property type="entry name" value="OROTIDINE 5'-PHOSPHATE DECARBOXYLASE"/>
    <property type="match status" value="1"/>
</dbReference>
<dbReference type="InterPro" id="IPR013785">
    <property type="entry name" value="Aldolase_TIM"/>
</dbReference>
<dbReference type="Pfam" id="PF00215">
    <property type="entry name" value="OMPdecase"/>
    <property type="match status" value="1"/>
</dbReference>
<dbReference type="GO" id="GO:0006207">
    <property type="term" value="P:'de novo' pyrimidine nucleobase biosynthetic process"/>
    <property type="evidence" value="ECO:0007669"/>
    <property type="project" value="InterPro"/>
</dbReference>
<dbReference type="GO" id="GO:0004590">
    <property type="term" value="F:orotidine-5'-phosphate decarboxylase activity"/>
    <property type="evidence" value="ECO:0007669"/>
    <property type="project" value="UniProtKB-UniRule"/>
</dbReference>
<evidence type="ECO:0000256" key="5">
    <source>
        <dbReference type="ARBA" id="ARBA00023239"/>
    </source>
</evidence>
<evidence type="ECO:0000256" key="3">
    <source>
        <dbReference type="ARBA" id="ARBA00022793"/>
    </source>
</evidence>
<dbReference type="SMART" id="SM00934">
    <property type="entry name" value="OMPdecase"/>
    <property type="match status" value="1"/>
</dbReference>
<protein>
    <recommendedName>
        <fullName evidence="7">Orotidine 5'-phosphate decarboxylase</fullName>
        <ecNumber evidence="7">4.1.1.23</ecNumber>
    </recommendedName>
    <alternativeName>
        <fullName evidence="7">OMP decarboxylase</fullName>
        <shortName evidence="7">OMPDCase</shortName>
        <shortName evidence="7">OMPdecase</shortName>
    </alternativeName>
</protein>
<keyword evidence="10" id="KW-1185">Reference proteome</keyword>
<dbReference type="HAMAP" id="MF_01215">
    <property type="entry name" value="OMPdecase_type2"/>
    <property type="match status" value="1"/>
</dbReference>
<dbReference type="Gene3D" id="3.20.20.70">
    <property type="entry name" value="Aldolase class I"/>
    <property type="match status" value="1"/>
</dbReference>
<evidence type="ECO:0000256" key="1">
    <source>
        <dbReference type="ARBA" id="ARBA00004861"/>
    </source>
</evidence>
<accession>A0A7Z0PG49</accession>
<keyword evidence="4 7" id="KW-0665">Pyrimidine biosynthesis</keyword>
<proteinExistence type="inferred from homology"/>
<dbReference type="InterPro" id="IPR011060">
    <property type="entry name" value="RibuloseP-bd_barrel"/>
</dbReference>
<dbReference type="InterPro" id="IPR001754">
    <property type="entry name" value="OMPdeCOase_dom"/>
</dbReference>
<evidence type="ECO:0000259" key="8">
    <source>
        <dbReference type="SMART" id="SM00934"/>
    </source>
</evidence>
<dbReference type="RefSeq" id="WP_180135633.1">
    <property type="nucleotide sequence ID" value="NZ_JABMKT010000007.1"/>
</dbReference>
<reference evidence="9 10" key="1">
    <citation type="submission" date="2020-05" db="EMBL/GenBank/DDBJ databases">
        <title>Streptobacillus felis strain LHL191014123.</title>
        <authorList>
            <person name="Fawzy A."/>
            <person name="Rau J."/>
            <person name="Risse K."/>
            <person name="Schauerte N."/>
            <person name="Geiger C."/>
            <person name="Blom J."/>
            <person name="Imirzalioglu C."/>
            <person name="Falgenhauer J."/>
            <person name="Bach A."/>
            <person name="Herden C."/>
            <person name="Eisenberg T."/>
        </authorList>
    </citation>
    <scope>NUCLEOTIDE SEQUENCE [LARGE SCALE GENOMIC DNA]</scope>
    <source>
        <strain evidence="9 10">LHL191014123</strain>
    </source>
</reference>
<keyword evidence="3 7" id="KW-0210">Decarboxylase</keyword>
<dbReference type="EMBL" id="JABMKT010000007">
    <property type="protein sequence ID" value="NYV27630.1"/>
    <property type="molecule type" value="Genomic_DNA"/>
</dbReference>
<dbReference type="PANTHER" id="PTHR43375">
    <property type="entry name" value="OROTIDINE 5'-PHOSPHATE DECARBOXYLASE"/>
    <property type="match status" value="1"/>
</dbReference>
<dbReference type="GO" id="GO:0044205">
    <property type="term" value="P:'de novo' UMP biosynthetic process"/>
    <property type="evidence" value="ECO:0007669"/>
    <property type="project" value="UniProtKB-UniRule"/>
</dbReference>
<evidence type="ECO:0000256" key="7">
    <source>
        <dbReference type="HAMAP-Rule" id="MF_01215"/>
    </source>
</evidence>
<dbReference type="SUPFAM" id="SSF51366">
    <property type="entry name" value="Ribulose-phoshate binding barrel"/>
    <property type="match status" value="1"/>
</dbReference>
<evidence type="ECO:0000313" key="10">
    <source>
        <dbReference type="Proteomes" id="UP000526184"/>
    </source>
</evidence>
<dbReference type="EC" id="4.1.1.23" evidence="7"/>